<reference evidence="1 2" key="1">
    <citation type="submission" date="2016-11" db="EMBL/GenBank/DDBJ databases">
        <authorList>
            <person name="Jaros S."/>
            <person name="Januszkiewicz K."/>
            <person name="Wedrychowicz H."/>
        </authorList>
    </citation>
    <scope>NUCLEOTIDE SEQUENCE [LARGE SCALE GENOMIC DNA]</scope>
    <source>
        <strain evidence="1 2">DSM 26883</strain>
    </source>
</reference>
<proteinExistence type="predicted"/>
<dbReference type="Pfam" id="PF07377">
    <property type="entry name" value="DUF1493"/>
    <property type="match status" value="1"/>
</dbReference>
<accession>A0A1M5AZD8</accession>
<sequence>MKTINKNDICQQIIEFVEEERWNGQFSHETDLVKDLKLKGDDAYEFILLFSKKFNVNISKFNFEEYFDSEGDRILTIILDLLLKRKKKIKKKITIGDLERGGKEGKLI</sequence>
<dbReference type="InterPro" id="IPR010862">
    <property type="entry name" value="DUF1493"/>
</dbReference>
<evidence type="ECO:0000313" key="2">
    <source>
        <dbReference type="Proteomes" id="UP000184436"/>
    </source>
</evidence>
<gene>
    <name evidence="1" type="ORF">SAMN05444349_1172</name>
</gene>
<dbReference type="AlphaFoldDB" id="A0A1M5AZD8"/>
<dbReference type="STRING" id="871325.SAMN05444349_1172"/>
<evidence type="ECO:0000313" key="1">
    <source>
        <dbReference type="EMBL" id="SHF35569.1"/>
    </source>
</evidence>
<protein>
    <recommendedName>
        <fullName evidence="3">Acyl carrier protein</fullName>
    </recommendedName>
</protein>
<name>A0A1M5AZD8_9BACE</name>
<dbReference type="EMBL" id="FQVD01000017">
    <property type="protein sequence ID" value="SHF35569.1"/>
    <property type="molecule type" value="Genomic_DNA"/>
</dbReference>
<keyword evidence="2" id="KW-1185">Reference proteome</keyword>
<dbReference type="RefSeq" id="WP_025076205.1">
    <property type="nucleotide sequence ID" value="NZ_FQVD01000017.1"/>
</dbReference>
<evidence type="ECO:0008006" key="3">
    <source>
        <dbReference type="Google" id="ProtNLM"/>
    </source>
</evidence>
<dbReference type="Proteomes" id="UP000184436">
    <property type="component" value="Unassembled WGS sequence"/>
</dbReference>
<organism evidence="1 2">
    <name type="scientific">Bacteroides faecichinchillae</name>
    <dbReference type="NCBI Taxonomy" id="871325"/>
    <lineage>
        <taxon>Bacteria</taxon>
        <taxon>Pseudomonadati</taxon>
        <taxon>Bacteroidota</taxon>
        <taxon>Bacteroidia</taxon>
        <taxon>Bacteroidales</taxon>
        <taxon>Bacteroidaceae</taxon>
        <taxon>Bacteroides</taxon>
    </lineage>
</organism>